<dbReference type="Pfam" id="PF01480">
    <property type="entry name" value="PWI"/>
    <property type="match status" value="1"/>
</dbReference>
<evidence type="ECO:0000256" key="5">
    <source>
        <dbReference type="ARBA" id="ARBA00025004"/>
    </source>
</evidence>
<evidence type="ECO:0000256" key="3">
    <source>
        <dbReference type="ARBA" id="ARBA00022664"/>
    </source>
</evidence>
<proteinExistence type="inferred from homology"/>
<dbReference type="GO" id="GO:0006397">
    <property type="term" value="P:mRNA processing"/>
    <property type="evidence" value="ECO:0007669"/>
    <property type="project" value="UniProtKB-KW"/>
</dbReference>
<sequence>MSYRVNEVDSEFVKKQATKDRSGTKYPKCFKVEVDVTKVNLPIIKDWITRTISEHLPDDDIVADYVYELLVANEKNPDIKGIHSQVQDFLGKEESLVFCEKLWKLLISAQDDVDGIPKEILEERKKEMEQKQKSVEVEKSRTNYNRTQSSYGESQSRERVMREREGVRGERSRERIRTDKQPSRDRNGYPEREYRDRDEYRDKDRYGARGRRRDTRDRSRSRERART</sequence>
<dbReference type="GeneID" id="4840450"/>
<dbReference type="EMBL" id="CP000501">
    <property type="protein sequence ID" value="ABN68103.2"/>
    <property type="molecule type" value="Genomic_DNA"/>
</dbReference>
<evidence type="ECO:0000256" key="4">
    <source>
        <dbReference type="ARBA" id="ARBA00022728"/>
    </source>
</evidence>
<protein>
    <recommendedName>
        <fullName evidence="2">U1 small nuclear ribonucleoprotein component SNU71</fullName>
    </recommendedName>
</protein>
<name>A3LZ68_PICST</name>
<keyword evidence="4" id="KW-0747">Spliceosome</keyword>
<feature type="compositionally biased region" description="Polar residues" evidence="6">
    <location>
        <begin position="142"/>
        <end position="154"/>
    </location>
</feature>
<dbReference type="GO" id="GO:0003723">
    <property type="term" value="F:RNA binding"/>
    <property type="evidence" value="ECO:0007669"/>
    <property type="project" value="TreeGrafter"/>
</dbReference>
<dbReference type="Proteomes" id="UP000002258">
    <property type="component" value="Chromosome 7"/>
</dbReference>
<keyword evidence="9" id="KW-1185">Reference proteome</keyword>
<organism evidence="8 9">
    <name type="scientific">Scheffersomyces stipitis (strain ATCC 58785 / CBS 6054 / NBRC 10063 / NRRL Y-11545)</name>
    <name type="common">Yeast</name>
    <name type="synonym">Pichia stipitis</name>
    <dbReference type="NCBI Taxonomy" id="322104"/>
    <lineage>
        <taxon>Eukaryota</taxon>
        <taxon>Fungi</taxon>
        <taxon>Dikarya</taxon>
        <taxon>Ascomycota</taxon>
        <taxon>Saccharomycotina</taxon>
        <taxon>Pichiomycetes</taxon>
        <taxon>Debaryomycetaceae</taxon>
        <taxon>Scheffersomyces</taxon>
    </lineage>
</organism>
<comment type="function">
    <text evidence="5">Component of the U1 snRNP particle, which recognizes and binds the 5'-splice site of pre-mRNA. Together with other non-snRNP factors, U1 snRNP forms the spliceosomal commitment complex, that targets pre-mRNA to the splicing pathway.</text>
</comment>
<feature type="compositionally biased region" description="Basic and acidic residues" evidence="6">
    <location>
        <begin position="155"/>
        <end position="207"/>
    </location>
</feature>
<dbReference type="HOGENOM" id="CLU_095039_1_1_1"/>
<comment type="similarity">
    <text evidence="1">Belongs to the SNU71 family.</text>
</comment>
<dbReference type="Gene3D" id="1.20.1390.10">
    <property type="entry name" value="PWI domain"/>
    <property type="match status" value="1"/>
</dbReference>
<feature type="compositionally biased region" description="Basic and acidic residues" evidence="6">
    <location>
        <begin position="127"/>
        <end position="141"/>
    </location>
</feature>
<dbReference type="InterPro" id="IPR036483">
    <property type="entry name" value="PWI_dom_sf"/>
</dbReference>
<keyword evidence="3" id="KW-0507">mRNA processing</keyword>
<dbReference type="RefSeq" id="XP_001386132.2">
    <property type="nucleotide sequence ID" value="XM_001386095.1"/>
</dbReference>
<dbReference type="STRING" id="322104.A3LZ68"/>
<dbReference type="SMART" id="SM00311">
    <property type="entry name" value="PWI"/>
    <property type="match status" value="1"/>
</dbReference>
<dbReference type="eggNOG" id="KOG2146">
    <property type="taxonomic scope" value="Eukaryota"/>
</dbReference>
<dbReference type="OMA" id="DRDESIY"/>
<feature type="region of interest" description="Disordered" evidence="6">
    <location>
        <begin position="127"/>
        <end position="227"/>
    </location>
</feature>
<evidence type="ECO:0000259" key="7">
    <source>
        <dbReference type="PROSITE" id="PS51025"/>
    </source>
</evidence>
<dbReference type="AlphaFoldDB" id="A3LZ68"/>
<dbReference type="InParanoid" id="A3LZ68"/>
<dbReference type="InterPro" id="IPR002483">
    <property type="entry name" value="PWI_dom"/>
</dbReference>
<dbReference type="KEGG" id="pic:PICST_63288"/>
<dbReference type="GO" id="GO:0005681">
    <property type="term" value="C:spliceosomal complex"/>
    <property type="evidence" value="ECO:0007669"/>
    <property type="project" value="UniProtKB-KW"/>
</dbReference>
<gene>
    <name evidence="8" type="primary">RBM25</name>
    <name evidence="8" type="ORF">PICST_63288</name>
</gene>
<dbReference type="PANTHER" id="PTHR23148">
    <property type="entry name" value="SERINE/ARGININE REGULATED NUCLEAR MATRIX PROTEIN"/>
    <property type="match status" value="1"/>
</dbReference>
<dbReference type="InterPro" id="IPR052225">
    <property type="entry name" value="Ser/Arg_repetitive_matrix"/>
</dbReference>
<accession>A3LZ68</accession>
<dbReference type="GO" id="GO:0048024">
    <property type="term" value="P:regulation of mRNA splicing, via spliceosome"/>
    <property type="evidence" value="ECO:0007669"/>
    <property type="project" value="TreeGrafter"/>
</dbReference>
<keyword evidence="4" id="KW-0508">mRNA splicing</keyword>
<dbReference type="SUPFAM" id="SSF101233">
    <property type="entry name" value="PWI domain"/>
    <property type="match status" value="1"/>
</dbReference>
<evidence type="ECO:0000256" key="1">
    <source>
        <dbReference type="ARBA" id="ARBA00005544"/>
    </source>
</evidence>
<evidence type="ECO:0000313" key="9">
    <source>
        <dbReference type="Proteomes" id="UP000002258"/>
    </source>
</evidence>
<feature type="domain" description="PWI" evidence="7">
    <location>
        <begin position="23"/>
        <end position="123"/>
    </location>
</feature>
<reference evidence="8 9" key="1">
    <citation type="journal article" date="2007" name="Nat. Biotechnol.">
        <title>Genome sequence of the lignocellulose-bioconverting and xylose-fermenting yeast Pichia stipitis.</title>
        <authorList>
            <person name="Jeffries T.W."/>
            <person name="Grigoriev I.V."/>
            <person name="Grimwood J."/>
            <person name="Laplaza J.M."/>
            <person name="Aerts A."/>
            <person name="Salamov A."/>
            <person name="Schmutz J."/>
            <person name="Lindquist E."/>
            <person name="Dehal P."/>
            <person name="Shapiro H."/>
            <person name="Jin Y.S."/>
            <person name="Passoth V."/>
            <person name="Richardson P.M."/>
        </authorList>
    </citation>
    <scope>NUCLEOTIDE SEQUENCE [LARGE SCALE GENOMIC DNA]</scope>
    <source>
        <strain evidence="9">ATCC 58785 / CBS 6054 / NBRC 10063 / NRRL Y-11545</strain>
    </source>
</reference>
<evidence type="ECO:0000313" key="8">
    <source>
        <dbReference type="EMBL" id="ABN68103.2"/>
    </source>
</evidence>
<feature type="compositionally biased region" description="Basic and acidic residues" evidence="6">
    <location>
        <begin position="214"/>
        <end position="227"/>
    </location>
</feature>
<evidence type="ECO:0000256" key="6">
    <source>
        <dbReference type="SAM" id="MobiDB-lite"/>
    </source>
</evidence>
<evidence type="ECO:0000256" key="2">
    <source>
        <dbReference type="ARBA" id="ARBA00014280"/>
    </source>
</evidence>
<dbReference type="OrthoDB" id="163257at2759"/>
<dbReference type="PROSITE" id="PS51025">
    <property type="entry name" value="PWI"/>
    <property type="match status" value="1"/>
</dbReference>
<dbReference type="PANTHER" id="PTHR23148:SF0">
    <property type="entry name" value="SERINE_ARGININE REPETITIVE MATRIX PROTEIN 1"/>
    <property type="match status" value="1"/>
</dbReference>